<dbReference type="Gene3D" id="3.60.130.10">
    <property type="entry name" value="Clavaminate synthase-like"/>
    <property type="match status" value="1"/>
</dbReference>
<accession>M3CJ61</accession>
<dbReference type="SUPFAM" id="SSF51197">
    <property type="entry name" value="Clavaminate synthase-like"/>
    <property type="match status" value="1"/>
</dbReference>
<keyword evidence="5" id="KW-0560">Oxidoreductase</keyword>
<evidence type="ECO:0000313" key="8">
    <source>
        <dbReference type="EMBL" id="EMF13833.1"/>
    </source>
</evidence>
<gene>
    <name evidence="8" type="ORF">SEPMUDRAFT_43475</name>
</gene>
<dbReference type="InterPro" id="IPR042098">
    <property type="entry name" value="TauD-like_sf"/>
</dbReference>
<dbReference type="GO" id="GO:0046872">
    <property type="term" value="F:metal ion binding"/>
    <property type="evidence" value="ECO:0007669"/>
    <property type="project" value="UniProtKB-KW"/>
</dbReference>
<dbReference type="EMBL" id="KB456263">
    <property type="protein sequence ID" value="EMF13833.1"/>
    <property type="molecule type" value="Genomic_DNA"/>
</dbReference>
<dbReference type="InterPro" id="IPR051178">
    <property type="entry name" value="TfdA_dioxygenase"/>
</dbReference>
<evidence type="ECO:0000256" key="3">
    <source>
        <dbReference type="ARBA" id="ARBA00022723"/>
    </source>
</evidence>
<dbReference type="PANTHER" id="PTHR43779">
    <property type="entry name" value="DIOXYGENASE RV0097-RELATED"/>
    <property type="match status" value="1"/>
</dbReference>
<dbReference type="Proteomes" id="UP000016931">
    <property type="component" value="Unassembled WGS sequence"/>
</dbReference>
<dbReference type="AlphaFoldDB" id="M3CJ61"/>
<evidence type="ECO:0000256" key="1">
    <source>
        <dbReference type="ARBA" id="ARBA00001954"/>
    </source>
</evidence>
<dbReference type="InterPro" id="IPR003819">
    <property type="entry name" value="TauD/TfdA-like"/>
</dbReference>
<evidence type="ECO:0000259" key="7">
    <source>
        <dbReference type="Pfam" id="PF02668"/>
    </source>
</evidence>
<dbReference type="RefSeq" id="XP_016761954.1">
    <property type="nucleotide sequence ID" value="XM_016908897.1"/>
</dbReference>
<comment type="similarity">
    <text evidence="2">Belongs to the TfdA dioxygenase family.</text>
</comment>
<sequence length="388" mass="43637">MPHKIERLEVVPLAHELRKDTELGAEVLLPSSMPLLDLSALTDEDRETLRTGLFTHQILVIRDQLGLNPTLLPQLAKIFDSTVRDIHSGGKTQVTDKKNILSQNNGSRIPRAPQVTVIGSGNTNGHEGISDLELKHVDHVSFHQNPLTAEEIAQGYTRPYRWHMDAPLYENLPGFVTSLHSIEAPDLPDQKIRFPDGSEMDIAAGATAFYSGAKGFKLLTAEEQDFAMNTTVQYAPRAYEFIRNCKATNDGFGIAGVGQEMPMTEMTPFEWDKVHAFPMVWTNRETQEPHLQILGCNVLSLRTKNPANGETTVVDDLAEVRRICHGLQSKIYKPEHIYAHRWRKGDLVIFHNRGVLHSITGQLSNRPERRLLWQCSMASETPPVPYRT</sequence>
<organism evidence="8 9">
    <name type="scientific">Sphaerulina musiva (strain SO2202)</name>
    <name type="common">Poplar stem canker fungus</name>
    <name type="synonym">Septoria musiva</name>
    <dbReference type="NCBI Taxonomy" id="692275"/>
    <lineage>
        <taxon>Eukaryota</taxon>
        <taxon>Fungi</taxon>
        <taxon>Dikarya</taxon>
        <taxon>Ascomycota</taxon>
        <taxon>Pezizomycotina</taxon>
        <taxon>Dothideomycetes</taxon>
        <taxon>Dothideomycetidae</taxon>
        <taxon>Mycosphaerellales</taxon>
        <taxon>Mycosphaerellaceae</taxon>
        <taxon>Sphaerulina</taxon>
    </lineage>
</organism>
<dbReference type="OMA" id="QYAPRAY"/>
<evidence type="ECO:0000256" key="6">
    <source>
        <dbReference type="ARBA" id="ARBA00023004"/>
    </source>
</evidence>
<keyword evidence="6" id="KW-0408">Iron</keyword>
<evidence type="ECO:0000313" key="9">
    <source>
        <dbReference type="Proteomes" id="UP000016931"/>
    </source>
</evidence>
<evidence type="ECO:0000256" key="5">
    <source>
        <dbReference type="ARBA" id="ARBA00023002"/>
    </source>
</evidence>
<keyword evidence="3" id="KW-0479">Metal-binding</keyword>
<name>M3CJ61_SPHMS</name>
<feature type="domain" description="TauD/TfdA-like" evidence="7">
    <location>
        <begin position="23"/>
        <end position="375"/>
    </location>
</feature>
<dbReference type="OrthoDB" id="93019at2759"/>
<reference evidence="8 9" key="1">
    <citation type="journal article" date="2012" name="PLoS Pathog.">
        <title>Diverse lifestyles and strategies of plant pathogenesis encoded in the genomes of eighteen Dothideomycetes fungi.</title>
        <authorList>
            <person name="Ohm R.A."/>
            <person name="Feau N."/>
            <person name="Henrissat B."/>
            <person name="Schoch C.L."/>
            <person name="Horwitz B.A."/>
            <person name="Barry K.W."/>
            <person name="Condon B.J."/>
            <person name="Copeland A.C."/>
            <person name="Dhillon B."/>
            <person name="Glaser F."/>
            <person name="Hesse C.N."/>
            <person name="Kosti I."/>
            <person name="LaButti K."/>
            <person name="Lindquist E.A."/>
            <person name="Lucas S."/>
            <person name="Salamov A.A."/>
            <person name="Bradshaw R.E."/>
            <person name="Ciuffetti L."/>
            <person name="Hamelin R.C."/>
            <person name="Kema G.H.J."/>
            <person name="Lawrence C."/>
            <person name="Scott J.A."/>
            <person name="Spatafora J.W."/>
            <person name="Turgeon B.G."/>
            <person name="de Wit P.J.G.M."/>
            <person name="Zhong S."/>
            <person name="Goodwin S.B."/>
            <person name="Grigoriev I.V."/>
        </authorList>
    </citation>
    <scope>NUCLEOTIDE SEQUENCE [LARGE SCALE GENOMIC DNA]</scope>
    <source>
        <strain evidence="8 9">SO2202</strain>
    </source>
</reference>
<evidence type="ECO:0000256" key="2">
    <source>
        <dbReference type="ARBA" id="ARBA00005896"/>
    </source>
</evidence>
<keyword evidence="9" id="KW-1185">Reference proteome</keyword>
<dbReference type="STRING" id="692275.M3CJ61"/>
<keyword evidence="4 8" id="KW-0223">Dioxygenase</keyword>
<proteinExistence type="inferred from homology"/>
<dbReference type="PANTHER" id="PTHR43779:SF2">
    <property type="entry name" value="ALPHA-KETOGLUTARATE-DEPENDENT XANTHINE DIOXYGENASE XAN1"/>
    <property type="match status" value="1"/>
</dbReference>
<evidence type="ECO:0000256" key="4">
    <source>
        <dbReference type="ARBA" id="ARBA00022964"/>
    </source>
</evidence>
<dbReference type="GO" id="GO:0051213">
    <property type="term" value="F:dioxygenase activity"/>
    <property type="evidence" value="ECO:0007669"/>
    <property type="project" value="UniProtKB-KW"/>
</dbReference>
<dbReference type="Pfam" id="PF02668">
    <property type="entry name" value="TauD"/>
    <property type="match status" value="1"/>
</dbReference>
<dbReference type="eggNOG" id="ENOG502QS34">
    <property type="taxonomic scope" value="Eukaryota"/>
</dbReference>
<protein>
    <submittedName>
        <fullName evidence="8">Alpha-ketoglutarate dependent xanthine dioxygenase</fullName>
    </submittedName>
</protein>
<dbReference type="GeneID" id="27906034"/>
<comment type="cofactor">
    <cofactor evidence="1">
        <name>Fe(2+)</name>
        <dbReference type="ChEBI" id="CHEBI:29033"/>
    </cofactor>
</comment>
<dbReference type="HOGENOM" id="CLU_046574_1_0_1"/>